<feature type="domain" description="NADH:flavin oxidoreductase/NADH oxidase N-terminal" evidence="1">
    <location>
        <begin position="8"/>
        <end position="350"/>
    </location>
</feature>
<proteinExistence type="predicted"/>
<sequence length="387" mass="42721">MEIPPTPKLFQPLQIGNVTLRHRIVMAPMARFRANDDHVPLPFVKDYYAQRASVPGTLLITESTVASPDAVGFPNMPGIWSDAQVAAWREIVDAVHAKGSFIICQLVHLGRTASAEVLEQRGLDVVGPSAIPKDSASAMPRELSDSDIRRIIASFVVAARNAVEKAGFDGVEIHGANGYLVDQFTQDLSNQRSDTWGGSIENRSRFALETVRAVADAVGEKRVGMRLSPWSVYQSMRMADPIPQFTYLIKALGELGLAYLHLIEPWVVGDSDVEIDDNNKIASRHRKEDSNVPLVEAWNTPRPVLLAGGFSTTTAHSAVEKTYANRNVAIVFGRYFTSNPDLVFRIKKGIAFAPYERAGFYDMGNPKGYVSYRFSDEFQREIDGGHA</sequence>
<dbReference type="InterPro" id="IPR045247">
    <property type="entry name" value="Oye-like"/>
</dbReference>
<dbReference type="InterPro" id="IPR001155">
    <property type="entry name" value="OxRdtase_FMN_N"/>
</dbReference>
<dbReference type="InterPro" id="IPR013785">
    <property type="entry name" value="Aldolase_TIM"/>
</dbReference>
<dbReference type="RefSeq" id="XP_040788947.1">
    <property type="nucleotide sequence ID" value="XM_040936975.1"/>
</dbReference>
<gene>
    <name evidence="2" type="ORF">K460DRAFT_406592</name>
</gene>
<dbReference type="FunFam" id="3.20.20.70:FF:000138">
    <property type="entry name" value="NADPH dehydrogenase 1"/>
    <property type="match status" value="1"/>
</dbReference>
<dbReference type="GeneID" id="63854225"/>
<dbReference type="PANTHER" id="PTHR22893">
    <property type="entry name" value="NADH OXIDOREDUCTASE-RELATED"/>
    <property type="match status" value="1"/>
</dbReference>
<name>A0A9P4GJJ8_9PLEO</name>
<dbReference type="Pfam" id="PF00724">
    <property type="entry name" value="Oxidored_FMN"/>
    <property type="match status" value="1"/>
</dbReference>
<accession>A0A9P4GJJ8</accession>
<dbReference type="GO" id="GO:0003959">
    <property type="term" value="F:NADPH dehydrogenase activity"/>
    <property type="evidence" value="ECO:0007669"/>
    <property type="project" value="TreeGrafter"/>
</dbReference>
<dbReference type="Proteomes" id="UP000800039">
    <property type="component" value="Unassembled WGS sequence"/>
</dbReference>
<protein>
    <submittedName>
        <fullName evidence="2">NADH flavin oxidoreductase/12-oxophytodienoate reductase</fullName>
    </submittedName>
</protein>
<dbReference type="OrthoDB" id="276546at2759"/>
<dbReference type="GO" id="GO:0010181">
    <property type="term" value="F:FMN binding"/>
    <property type="evidence" value="ECO:0007669"/>
    <property type="project" value="InterPro"/>
</dbReference>
<evidence type="ECO:0000313" key="2">
    <source>
        <dbReference type="EMBL" id="KAF1846384.1"/>
    </source>
</evidence>
<comment type="caution">
    <text evidence="2">The sequence shown here is derived from an EMBL/GenBank/DDBJ whole genome shotgun (WGS) entry which is preliminary data.</text>
</comment>
<keyword evidence="3" id="KW-1185">Reference proteome</keyword>
<dbReference type="AlphaFoldDB" id="A0A9P4GJJ8"/>
<reference evidence="2" key="1">
    <citation type="submission" date="2020-01" db="EMBL/GenBank/DDBJ databases">
        <authorList>
            <consortium name="DOE Joint Genome Institute"/>
            <person name="Haridas S."/>
            <person name="Albert R."/>
            <person name="Binder M."/>
            <person name="Bloem J."/>
            <person name="Labutti K."/>
            <person name="Salamov A."/>
            <person name="Andreopoulos B."/>
            <person name="Baker S.E."/>
            <person name="Barry K."/>
            <person name="Bills G."/>
            <person name="Bluhm B.H."/>
            <person name="Cannon C."/>
            <person name="Castanera R."/>
            <person name="Culley D.E."/>
            <person name="Daum C."/>
            <person name="Ezra D."/>
            <person name="Gonzalez J.B."/>
            <person name="Henrissat B."/>
            <person name="Kuo A."/>
            <person name="Liang C."/>
            <person name="Lipzen A."/>
            <person name="Lutzoni F."/>
            <person name="Magnuson J."/>
            <person name="Mondo S."/>
            <person name="Nolan M."/>
            <person name="Ohm R."/>
            <person name="Pangilinan J."/>
            <person name="Park H.-J."/>
            <person name="Ramirez L."/>
            <person name="Alfaro M."/>
            <person name="Sun H."/>
            <person name="Tritt A."/>
            <person name="Yoshinaga Y."/>
            <person name="Zwiers L.-H."/>
            <person name="Turgeon B.G."/>
            <person name="Goodwin S.B."/>
            <person name="Spatafora J.W."/>
            <person name="Crous P.W."/>
            <person name="Grigoriev I.V."/>
        </authorList>
    </citation>
    <scope>NUCLEOTIDE SEQUENCE</scope>
    <source>
        <strain evidence="2">CBS 394.84</strain>
    </source>
</reference>
<dbReference type="CDD" id="cd02933">
    <property type="entry name" value="OYE_like_FMN"/>
    <property type="match status" value="1"/>
</dbReference>
<dbReference type="EMBL" id="ML976616">
    <property type="protein sequence ID" value="KAF1846384.1"/>
    <property type="molecule type" value="Genomic_DNA"/>
</dbReference>
<evidence type="ECO:0000313" key="3">
    <source>
        <dbReference type="Proteomes" id="UP000800039"/>
    </source>
</evidence>
<organism evidence="2 3">
    <name type="scientific">Cucurbitaria berberidis CBS 394.84</name>
    <dbReference type="NCBI Taxonomy" id="1168544"/>
    <lineage>
        <taxon>Eukaryota</taxon>
        <taxon>Fungi</taxon>
        <taxon>Dikarya</taxon>
        <taxon>Ascomycota</taxon>
        <taxon>Pezizomycotina</taxon>
        <taxon>Dothideomycetes</taxon>
        <taxon>Pleosporomycetidae</taxon>
        <taxon>Pleosporales</taxon>
        <taxon>Pleosporineae</taxon>
        <taxon>Cucurbitariaceae</taxon>
        <taxon>Cucurbitaria</taxon>
    </lineage>
</organism>
<dbReference type="Gene3D" id="3.20.20.70">
    <property type="entry name" value="Aldolase class I"/>
    <property type="match status" value="1"/>
</dbReference>
<evidence type="ECO:0000259" key="1">
    <source>
        <dbReference type="Pfam" id="PF00724"/>
    </source>
</evidence>
<dbReference type="PANTHER" id="PTHR22893:SF91">
    <property type="entry name" value="NADPH DEHYDROGENASE 2-RELATED"/>
    <property type="match status" value="1"/>
</dbReference>
<dbReference type="SUPFAM" id="SSF51395">
    <property type="entry name" value="FMN-linked oxidoreductases"/>
    <property type="match status" value="1"/>
</dbReference>